<evidence type="ECO:0000313" key="2">
    <source>
        <dbReference type="EMBL" id="PRP78010.1"/>
    </source>
</evidence>
<dbReference type="STRING" id="1890364.A0A2P6N249"/>
<dbReference type="GO" id="GO:0005975">
    <property type="term" value="P:carbohydrate metabolic process"/>
    <property type="evidence" value="ECO:0007669"/>
    <property type="project" value="InterPro"/>
</dbReference>
<reference evidence="2 3" key="1">
    <citation type="journal article" date="2018" name="Genome Biol. Evol.">
        <title>Multiple Roots of Fruiting Body Formation in Amoebozoa.</title>
        <authorList>
            <person name="Hillmann F."/>
            <person name="Forbes G."/>
            <person name="Novohradska S."/>
            <person name="Ferling I."/>
            <person name="Riege K."/>
            <person name="Groth M."/>
            <person name="Westermann M."/>
            <person name="Marz M."/>
            <person name="Spaller T."/>
            <person name="Winckler T."/>
            <person name="Schaap P."/>
            <person name="Glockner G."/>
        </authorList>
    </citation>
    <scope>NUCLEOTIDE SEQUENCE [LARGE SCALE GENOMIC DNA]</scope>
    <source>
        <strain evidence="2 3">Jena</strain>
    </source>
</reference>
<dbReference type="GO" id="GO:0016787">
    <property type="term" value="F:hydrolase activity"/>
    <property type="evidence" value="ECO:0007669"/>
    <property type="project" value="UniProtKB-KW"/>
</dbReference>
<dbReference type="InterPro" id="IPR036426">
    <property type="entry name" value="Bulb-type_lectin_dom_sf"/>
</dbReference>
<dbReference type="PANTHER" id="PTHR34987:SF6">
    <property type="entry name" value="ALPHA-L-RHAMNOSIDASE SIX-HAIRPIN GLYCOSIDASE DOMAIN-CONTAINING PROTEIN"/>
    <property type="match status" value="1"/>
</dbReference>
<dbReference type="SUPFAM" id="SSF48208">
    <property type="entry name" value="Six-hairpin glycosidases"/>
    <property type="match status" value="1"/>
</dbReference>
<dbReference type="Proteomes" id="UP000241769">
    <property type="component" value="Unassembled WGS sequence"/>
</dbReference>
<gene>
    <name evidence="2" type="ORF">PROFUN_14048</name>
</gene>
<dbReference type="Pfam" id="PF17389">
    <property type="entry name" value="Bac_rhamnosid6H"/>
    <property type="match status" value="1"/>
</dbReference>
<organism evidence="2 3">
    <name type="scientific">Planoprotostelium fungivorum</name>
    <dbReference type="NCBI Taxonomy" id="1890364"/>
    <lineage>
        <taxon>Eukaryota</taxon>
        <taxon>Amoebozoa</taxon>
        <taxon>Evosea</taxon>
        <taxon>Variosea</taxon>
        <taxon>Cavosteliida</taxon>
        <taxon>Cavosteliaceae</taxon>
        <taxon>Planoprotostelium</taxon>
    </lineage>
</organism>
<comment type="caution">
    <text evidence="2">The sequence shown here is derived from an EMBL/GenBank/DDBJ whole genome shotgun (WGS) entry which is preliminary data.</text>
</comment>
<dbReference type="OrthoDB" id="10036721at2759"/>
<keyword evidence="2" id="KW-0378">Hydrolase</keyword>
<keyword evidence="3" id="KW-1185">Reference proteome</keyword>
<dbReference type="Gene3D" id="1.50.10.10">
    <property type="match status" value="1"/>
</dbReference>
<dbReference type="EMBL" id="MDYQ01000246">
    <property type="protein sequence ID" value="PRP78010.1"/>
    <property type="molecule type" value="Genomic_DNA"/>
</dbReference>
<evidence type="ECO:0000313" key="3">
    <source>
        <dbReference type="Proteomes" id="UP000241769"/>
    </source>
</evidence>
<evidence type="ECO:0000259" key="1">
    <source>
        <dbReference type="Pfam" id="PF17389"/>
    </source>
</evidence>
<dbReference type="PANTHER" id="PTHR34987">
    <property type="entry name" value="C, PUTATIVE (AFU_ORTHOLOGUE AFUA_3G02880)-RELATED"/>
    <property type="match status" value="1"/>
</dbReference>
<dbReference type="InterPro" id="IPR035396">
    <property type="entry name" value="Bac_rhamnosid6H"/>
</dbReference>
<dbReference type="InterPro" id="IPR008928">
    <property type="entry name" value="6-hairpin_glycosidase_sf"/>
</dbReference>
<dbReference type="Gene3D" id="2.90.10.10">
    <property type="entry name" value="Bulb-type lectin domain"/>
    <property type="match status" value="1"/>
</dbReference>
<protein>
    <submittedName>
        <fullName evidence="2">Glycoside hydrolase family 78 protein</fullName>
    </submittedName>
</protein>
<sequence length="857" mass="94106">MVMRKKLRLRIVSAKASARRDTTAESLTLNLCCSEHDEAHPLCLSSELLLLGFFLFLSRMRRHPVSVVTDSACDPVKITNNNSSMRHSILFLLLLSLYSCSAKAPSGPWDNYNLAPAQRSILPQSVYETGGDVVGAVKVLQGGQVTLSGDAWVVLDFGKEVGGIVSFHFGSVATSAALSMSYTESPYFVSRNNSDSSKGGNGEDGVWSVQPQPSSFYTVPSVRQRGGFRYLTLSISSGQLSLYNLTLYSTWSPHFSDLRGYSGYFHSSDDLLNRIWYSGAYTVQLCSVPGQTGRPWPPPAQGDNWKYDGDLGTDGPVLVDAPKRDRTAWLGDLGISLATAVYTTGDLVSSRNAIDSVFDRQQDNGMFNYCGPPWNLGPSSDTYHMWALVAYAAQYNYEGDLEWAKKSWKKYVKGLEMVIQRIDDTGLFLVVNTNDWMRPNTRGHHLGANVLFYRALRSGATMATDIGDSALATRWNDIATSVRSKVNEKLWVEESGMYKDSDVSDVLPQDGNSLAVIFDVATFAQKRSISAYLRSRWNIYGALNPECPGKMSPFITGFEVMAHYSAGHGKYAQDLIKLHWGYLLTAGWSTRSTFVEGILEDGTPNYSPFDFLSQSHGWSTGPTPALSQWALGLQMEKAGKMWQWLPTGDVQTLEGGLEMATGNFSVQISRQDAMTMTAQLTVPLNTSGSVGLVGLYDVITVDGQSPQTSFVDGRTVFNLTEGGVYSIKTRRHVDSCAESVYPVTFSLRSDDDVTLSAFHPLVLSSPSCLYYLTVQLDGNVVVYNEQRKAVWQNGGKKGGVTVKMSVYGDVVEEDVNGERVWDNGSAYKGVGPFALQLGDTAELSVVDNRGQVIWTNS</sequence>
<dbReference type="AlphaFoldDB" id="A0A2P6N249"/>
<dbReference type="InParanoid" id="A0A2P6N249"/>
<proteinExistence type="predicted"/>
<name>A0A2P6N249_9EUKA</name>
<dbReference type="InterPro" id="IPR012341">
    <property type="entry name" value="6hp_glycosidase-like_sf"/>
</dbReference>
<accession>A0A2P6N249</accession>
<feature type="domain" description="Alpha-L-rhamnosidase six-hairpin glycosidase" evidence="1">
    <location>
        <begin position="317"/>
        <end position="522"/>
    </location>
</feature>
<dbReference type="SUPFAM" id="SSF51110">
    <property type="entry name" value="alpha-D-mannose-specific plant lectins"/>
    <property type="match status" value="1"/>
</dbReference>